<dbReference type="InterPro" id="IPR014867">
    <property type="entry name" value="Spore_coat_CotH_CotH2/3/7"/>
</dbReference>
<evidence type="ECO:0008006" key="4">
    <source>
        <dbReference type="Google" id="ProtNLM"/>
    </source>
</evidence>
<feature type="region of interest" description="Disordered" evidence="1">
    <location>
        <begin position="79"/>
        <end position="104"/>
    </location>
</feature>
<evidence type="ECO:0000313" key="2">
    <source>
        <dbReference type="EMBL" id="ATB36957.1"/>
    </source>
</evidence>
<proteinExistence type="predicted"/>
<gene>
    <name evidence="2" type="ORF">CYFUS_002372</name>
</gene>
<dbReference type="AlphaFoldDB" id="A0A250J0H7"/>
<dbReference type="Proteomes" id="UP000217257">
    <property type="component" value="Chromosome"/>
</dbReference>
<dbReference type="EMBL" id="CP022098">
    <property type="protein sequence ID" value="ATB36957.1"/>
    <property type="molecule type" value="Genomic_DNA"/>
</dbReference>
<accession>A0A250J0H7</accession>
<protein>
    <recommendedName>
        <fullName evidence="4">Cellulosomal protein</fullName>
    </recommendedName>
</protein>
<dbReference type="KEGG" id="cfus:CYFUS_002372"/>
<evidence type="ECO:0000256" key="1">
    <source>
        <dbReference type="SAM" id="MobiDB-lite"/>
    </source>
</evidence>
<evidence type="ECO:0000313" key="3">
    <source>
        <dbReference type="Proteomes" id="UP000217257"/>
    </source>
</evidence>
<dbReference type="Pfam" id="PF08757">
    <property type="entry name" value="CotH"/>
    <property type="match status" value="1"/>
</dbReference>
<name>A0A250J0H7_9BACT</name>
<dbReference type="PANTHER" id="PTHR40050">
    <property type="entry name" value="INNER SPORE COAT PROTEIN H"/>
    <property type="match status" value="1"/>
</dbReference>
<dbReference type="PROSITE" id="PS51257">
    <property type="entry name" value="PROKAR_LIPOPROTEIN"/>
    <property type="match status" value="1"/>
</dbReference>
<sequence>MHRSPRLGAFATVVFTFTSACGGTEPIEGWSEESHGKNAAPAYAVVFPQEQVKRFDLIIAPADWQKMQDDMTAMAGEFGAGGGMGPGGGGGGPGGGGGGPGGGQIPVELTEPCVDKAAGDACTATFQGNTFTSTCEQGPGGAQLICRPQFGGGGGGAPGGGGGGDIIPNTPVYVPATFKFEGKTWPYIGVRMKGNSSLAQTWRSGVSKLPLRLNFDKFEDEHPETQDQRFYGFKTLSLGNGAADASLMRDKIASDIFRESGVPAPRTAFVALYVDHGEGTQYWGLYTLDEDIDNNSLLDGYFGEHKGALYEADGTGARWGTFDEASFDIQANEEIGWTPVQEAINALHSDRSDAAAWRARLEQKLNVQGFLKWLAVNTVVQNWDAYGAMSHNYYLYAHSQENGRLHWITWDHDRSMGEGMGRSTSLTYDTTDATWPLIRYLLDDPTYKADYTRYALEAANGVMAPEPFQARLRAAHELITPWVVGENAEQPGYTFLSSPQAFIDAFSGTNGLLGFAARRQGEVKAALGATP</sequence>
<dbReference type="PANTHER" id="PTHR40050:SF1">
    <property type="entry name" value="INNER SPORE COAT PROTEIN H"/>
    <property type="match status" value="1"/>
</dbReference>
<reference evidence="2 3" key="1">
    <citation type="submission" date="2017-06" db="EMBL/GenBank/DDBJ databases">
        <title>Sequencing and comparative analysis of myxobacterial genomes.</title>
        <authorList>
            <person name="Rupp O."/>
            <person name="Goesmann A."/>
            <person name="Sogaard-Andersen L."/>
        </authorList>
    </citation>
    <scope>NUCLEOTIDE SEQUENCE [LARGE SCALE GENOMIC DNA]</scope>
    <source>
        <strain evidence="2 3">DSM 52655</strain>
    </source>
</reference>
<dbReference type="RefSeq" id="WP_095985342.1">
    <property type="nucleotide sequence ID" value="NZ_CP022098.1"/>
</dbReference>
<organism evidence="2 3">
    <name type="scientific">Cystobacter fuscus</name>
    <dbReference type="NCBI Taxonomy" id="43"/>
    <lineage>
        <taxon>Bacteria</taxon>
        <taxon>Pseudomonadati</taxon>
        <taxon>Myxococcota</taxon>
        <taxon>Myxococcia</taxon>
        <taxon>Myxococcales</taxon>
        <taxon>Cystobacterineae</taxon>
        <taxon>Archangiaceae</taxon>
        <taxon>Cystobacter</taxon>
    </lineage>
</organism>